<proteinExistence type="predicted"/>
<dbReference type="EMBL" id="LR796237">
    <property type="protein sequence ID" value="CAB4129575.1"/>
    <property type="molecule type" value="Genomic_DNA"/>
</dbReference>
<name>A0A6J5L6A4_9CAUD</name>
<gene>
    <name evidence="2" type="ORF">UFOVP116_44</name>
</gene>
<sequence>MSSNNIYYVYAYIRSKSSETAAAGTPYYIGKGKDKRAWAKHRVPIPATDMIILLETNLTEVGALAIERRLIRWYGRVDNNTGILRNLSDGGEGSEGSIKVITPEWRQKISNTLKGRKPSAERNAKVSKALTGSKRPPRSEEWITKQKATLAAKSPEEKALYIAKLKAVYASRTPEEIAEIQRKRIESRRANQAKKSL</sequence>
<accession>A0A6J5L6A4</accession>
<protein>
    <recommendedName>
        <fullName evidence="3">Nuclease associated modular domain 3</fullName>
    </recommendedName>
</protein>
<organism evidence="2">
    <name type="scientific">uncultured Caudovirales phage</name>
    <dbReference type="NCBI Taxonomy" id="2100421"/>
    <lineage>
        <taxon>Viruses</taxon>
        <taxon>Duplodnaviria</taxon>
        <taxon>Heunggongvirae</taxon>
        <taxon>Uroviricota</taxon>
        <taxon>Caudoviricetes</taxon>
        <taxon>Peduoviridae</taxon>
        <taxon>Maltschvirus</taxon>
        <taxon>Maltschvirus maltsch</taxon>
    </lineage>
</organism>
<evidence type="ECO:0008006" key="3">
    <source>
        <dbReference type="Google" id="ProtNLM"/>
    </source>
</evidence>
<evidence type="ECO:0000313" key="2">
    <source>
        <dbReference type="EMBL" id="CAB4129575.1"/>
    </source>
</evidence>
<feature type="region of interest" description="Disordered" evidence="1">
    <location>
        <begin position="113"/>
        <end position="143"/>
    </location>
</feature>
<evidence type="ECO:0000256" key="1">
    <source>
        <dbReference type="SAM" id="MobiDB-lite"/>
    </source>
</evidence>
<reference evidence="2" key="1">
    <citation type="submission" date="2020-04" db="EMBL/GenBank/DDBJ databases">
        <authorList>
            <person name="Chiriac C."/>
            <person name="Salcher M."/>
            <person name="Ghai R."/>
            <person name="Kavagutti S V."/>
        </authorList>
    </citation>
    <scope>NUCLEOTIDE SEQUENCE</scope>
</reference>